<name>A0A6A5YMB2_9PLEO</name>
<feature type="transmembrane region" description="Helical" evidence="1">
    <location>
        <begin position="87"/>
        <end position="107"/>
    </location>
</feature>
<dbReference type="PROSITE" id="PS51257">
    <property type="entry name" value="PROKAR_LIPOPROTEIN"/>
    <property type="match status" value="1"/>
</dbReference>
<proteinExistence type="predicted"/>
<keyword evidence="1" id="KW-1133">Transmembrane helix</keyword>
<organism evidence="2 3">
    <name type="scientific">Lophiotrema nucula</name>
    <dbReference type="NCBI Taxonomy" id="690887"/>
    <lineage>
        <taxon>Eukaryota</taxon>
        <taxon>Fungi</taxon>
        <taxon>Dikarya</taxon>
        <taxon>Ascomycota</taxon>
        <taxon>Pezizomycotina</taxon>
        <taxon>Dothideomycetes</taxon>
        <taxon>Pleosporomycetidae</taxon>
        <taxon>Pleosporales</taxon>
        <taxon>Lophiotremataceae</taxon>
        <taxon>Lophiotrema</taxon>
    </lineage>
</organism>
<accession>A0A6A5YMB2</accession>
<dbReference type="EMBL" id="ML977355">
    <property type="protein sequence ID" value="KAF2107361.1"/>
    <property type="molecule type" value="Genomic_DNA"/>
</dbReference>
<sequence length="200" mass="22388">MFLIFFKSPSAPLPLRVIHGVQLTFSLACALTTLTCLLAPTLRTNLTFALLSPWIFSSLTTTIVLYFERGAAAKGALDNEKYTGLQLSKMTLALFGYLFGIAILSSVRLEGVWWSGFLRQVLDGGRREVRPFVWAHGVNWLLLWIGLIYGCVMPRKHFEGRIRLDDDVTILLAGEERDDEPESDEALARALQAEEPGWEA</sequence>
<keyword evidence="1" id="KW-0812">Transmembrane</keyword>
<dbReference type="Proteomes" id="UP000799770">
    <property type="component" value="Unassembled WGS sequence"/>
</dbReference>
<keyword evidence="3" id="KW-1185">Reference proteome</keyword>
<protein>
    <submittedName>
        <fullName evidence="2">Uncharacterized protein</fullName>
    </submittedName>
</protein>
<evidence type="ECO:0000313" key="2">
    <source>
        <dbReference type="EMBL" id="KAF2107361.1"/>
    </source>
</evidence>
<feature type="transmembrane region" description="Helical" evidence="1">
    <location>
        <begin position="21"/>
        <end position="40"/>
    </location>
</feature>
<reference evidence="2" key="1">
    <citation type="journal article" date="2020" name="Stud. Mycol.">
        <title>101 Dothideomycetes genomes: a test case for predicting lifestyles and emergence of pathogens.</title>
        <authorList>
            <person name="Haridas S."/>
            <person name="Albert R."/>
            <person name="Binder M."/>
            <person name="Bloem J."/>
            <person name="Labutti K."/>
            <person name="Salamov A."/>
            <person name="Andreopoulos B."/>
            <person name="Baker S."/>
            <person name="Barry K."/>
            <person name="Bills G."/>
            <person name="Bluhm B."/>
            <person name="Cannon C."/>
            <person name="Castanera R."/>
            <person name="Culley D."/>
            <person name="Daum C."/>
            <person name="Ezra D."/>
            <person name="Gonzalez J."/>
            <person name="Henrissat B."/>
            <person name="Kuo A."/>
            <person name="Liang C."/>
            <person name="Lipzen A."/>
            <person name="Lutzoni F."/>
            <person name="Magnuson J."/>
            <person name="Mondo S."/>
            <person name="Nolan M."/>
            <person name="Ohm R."/>
            <person name="Pangilinan J."/>
            <person name="Park H.-J."/>
            <person name="Ramirez L."/>
            <person name="Alfaro M."/>
            <person name="Sun H."/>
            <person name="Tritt A."/>
            <person name="Yoshinaga Y."/>
            <person name="Zwiers L.-H."/>
            <person name="Turgeon B."/>
            <person name="Goodwin S."/>
            <person name="Spatafora J."/>
            <person name="Crous P."/>
            <person name="Grigoriev I."/>
        </authorList>
    </citation>
    <scope>NUCLEOTIDE SEQUENCE</scope>
    <source>
        <strain evidence="2">CBS 627.86</strain>
    </source>
</reference>
<feature type="transmembrane region" description="Helical" evidence="1">
    <location>
        <begin position="132"/>
        <end position="152"/>
    </location>
</feature>
<evidence type="ECO:0000256" key="1">
    <source>
        <dbReference type="SAM" id="Phobius"/>
    </source>
</evidence>
<gene>
    <name evidence="2" type="ORF">BDV96DRAFT_653951</name>
</gene>
<keyword evidence="1" id="KW-0472">Membrane</keyword>
<dbReference type="AlphaFoldDB" id="A0A6A5YMB2"/>
<feature type="transmembrane region" description="Helical" evidence="1">
    <location>
        <begin position="46"/>
        <end position="67"/>
    </location>
</feature>
<dbReference type="OrthoDB" id="3751104at2759"/>
<evidence type="ECO:0000313" key="3">
    <source>
        <dbReference type="Proteomes" id="UP000799770"/>
    </source>
</evidence>